<dbReference type="PANTHER" id="PTHR33490">
    <property type="entry name" value="BLR5614 PROTEIN-RELATED"/>
    <property type="match status" value="1"/>
</dbReference>
<dbReference type="Pfam" id="PF01841">
    <property type="entry name" value="Transglut_core"/>
    <property type="match status" value="1"/>
</dbReference>
<dbReference type="SMART" id="SM00460">
    <property type="entry name" value="TGc"/>
    <property type="match status" value="1"/>
</dbReference>
<evidence type="ECO:0000259" key="1">
    <source>
        <dbReference type="SMART" id="SM00460"/>
    </source>
</evidence>
<accession>H2CGW9</accession>
<reference evidence="2 3" key="1">
    <citation type="submission" date="2011-10" db="EMBL/GenBank/DDBJ databases">
        <title>The Improved High-Quality Draft genome of Leptonema illini DSM 21528.</title>
        <authorList>
            <consortium name="US DOE Joint Genome Institute (JGI-PGF)"/>
            <person name="Lucas S."/>
            <person name="Copeland A."/>
            <person name="Lapidus A."/>
            <person name="Glavina del Rio T."/>
            <person name="Dalin E."/>
            <person name="Tice H."/>
            <person name="Bruce D."/>
            <person name="Goodwin L."/>
            <person name="Pitluck S."/>
            <person name="Peters L."/>
            <person name="Mikhailova N."/>
            <person name="Held B."/>
            <person name="Kyrpides N."/>
            <person name="Mavromatis K."/>
            <person name="Ivanova N."/>
            <person name="Markowitz V."/>
            <person name="Cheng J.-F."/>
            <person name="Hugenholtz P."/>
            <person name="Woyke T."/>
            <person name="Wu D."/>
            <person name="Gronow S."/>
            <person name="Wellnitz S."/>
            <person name="Brambilla E.-M."/>
            <person name="Klenk H.-P."/>
            <person name="Eisen J.A."/>
        </authorList>
    </citation>
    <scope>NUCLEOTIDE SEQUENCE [LARGE SCALE GENOMIC DNA]</scope>
    <source>
        <strain evidence="2 3">DSM 21528</strain>
    </source>
</reference>
<dbReference type="InterPro" id="IPR002931">
    <property type="entry name" value="Transglutaminase-like"/>
</dbReference>
<dbReference type="Proteomes" id="UP000005737">
    <property type="component" value="Unassembled WGS sequence"/>
</dbReference>
<feature type="domain" description="Transglutaminase-like" evidence="1">
    <location>
        <begin position="172"/>
        <end position="237"/>
    </location>
</feature>
<keyword evidence="3" id="KW-1185">Reference proteome</keyword>
<dbReference type="AlphaFoldDB" id="H2CGW9"/>
<dbReference type="PANTHER" id="PTHR33490:SF1">
    <property type="entry name" value="SLL1233 PROTEIN"/>
    <property type="match status" value="1"/>
</dbReference>
<dbReference type="STRING" id="183.GCA_002009735_03465"/>
<dbReference type="SUPFAM" id="SSF54001">
    <property type="entry name" value="Cysteine proteinases"/>
    <property type="match status" value="1"/>
</dbReference>
<dbReference type="Gene3D" id="3.10.620.30">
    <property type="match status" value="1"/>
</dbReference>
<evidence type="ECO:0000313" key="2">
    <source>
        <dbReference type="EMBL" id="EHQ05811.1"/>
    </source>
</evidence>
<dbReference type="RefSeq" id="WP_002770782.1">
    <property type="nucleotide sequence ID" value="NZ_JH597773.1"/>
</dbReference>
<sequence length="285" mass="32310">MHRLRIQHRTEYRFSNPVSFNAHRLLLRPREGYDVRIESSCLDISPAYNIQWHRDVLNNSLAVVTFTAASDTLRITSDVIIQHYDQMPISFMVESHALRFPFQYSFSEQIDLSAFRRPLSMSDQHAIQEWLLQFNLQGMETTHLLVTLNQAIHNQFKYGMREEPGVQSPAQTLFHRSGSCRDYATLLMETCRYLGFASRFVSGYLHSPATEAGNGATHAWVEIYIPGTGWQGFDPTTGLVTSRDHIAAAVARDPETVPPVSGSFTGSYSGRPIMLVDVQVNLIND</sequence>
<name>H2CGW9_9LEPT</name>
<dbReference type="InterPro" id="IPR013589">
    <property type="entry name" value="Bac_transglu_N"/>
</dbReference>
<proteinExistence type="predicted"/>
<protein>
    <submittedName>
        <fullName evidence="2">Transglutaminase domain-containing protein</fullName>
    </submittedName>
</protein>
<dbReference type="HOGENOM" id="CLU_008973_2_0_12"/>
<dbReference type="InterPro" id="IPR038765">
    <property type="entry name" value="Papain-like_cys_pep_sf"/>
</dbReference>
<dbReference type="EMBL" id="JH597773">
    <property type="protein sequence ID" value="EHQ05811.1"/>
    <property type="molecule type" value="Genomic_DNA"/>
</dbReference>
<organism evidence="2 3">
    <name type="scientific">Leptonema illini DSM 21528</name>
    <dbReference type="NCBI Taxonomy" id="929563"/>
    <lineage>
        <taxon>Bacteria</taxon>
        <taxon>Pseudomonadati</taxon>
        <taxon>Spirochaetota</taxon>
        <taxon>Spirochaetia</taxon>
        <taxon>Leptospirales</taxon>
        <taxon>Leptospiraceae</taxon>
        <taxon>Leptonema</taxon>
    </lineage>
</organism>
<dbReference type="Pfam" id="PF08379">
    <property type="entry name" value="Bact_transglu_N"/>
    <property type="match status" value="1"/>
</dbReference>
<gene>
    <name evidence="2" type="ORF">Lepil_1116</name>
</gene>
<evidence type="ECO:0000313" key="3">
    <source>
        <dbReference type="Proteomes" id="UP000005737"/>
    </source>
</evidence>